<keyword evidence="1" id="KW-1133">Transmembrane helix</keyword>
<proteinExistence type="predicted"/>
<accession>A0A1G9D203</accession>
<evidence type="ECO:0000313" key="3">
    <source>
        <dbReference type="EMBL" id="SDK57833.1"/>
    </source>
</evidence>
<dbReference type="EMBL" id="FNFV01000003">
    <property type="protein sequence ID" value="SDK57833.1"/>
    <property type="molecule type" value="Genomic_DNA"/>
</dbReference>
<evidence type="ECO:0000313" key="4">
    <source>
        <dbReference type="Proteomes" id="UP000199328"/>
    </source>
</evidence>
<evidence type="ECO:0000256" key="1">
    <source>
        <dbReference type="SAM" id="Phobius"/>
    </source>
</evidence>
<keyword evidence="1" id="KW-0812">Transmembrane</keyword>
<keyword evidence="4" id="KW-1185">Reference proteome</keyword>
<protein>
    <recommendedName>
        <fullName evidence="2">Inner membrane protein YgaP-like transmembrane domain-containing protein</fullName>
    </recommendedName>
</protein>
<organism evidence="3 4">
    <name type="scientific">Meinhardsimonia xiamenensis</name>
    <dbReference type="NCBI Taxonomy" id="990712"/>
    <lineage>
        <taxon>Bacteria</taxon>
        <taxon>Pseudomonadati</taxon>
        <taxon>Pseudomonadota</taxon>
        <taxon>Alphaproteobacteria</taxon>
        <taxon>Rhodobacterales</taxon>
        <taxon>Paracoccaceae</taxon>
        <taxon>Meinhardsimonia</taxon>
    </lineage>
</organism>
<gene>
    <name evidence="3" type="ORF">SAMN05216257_103315</name>
</gene>
<feature type="transmembrane region" description="Helical" evidence="1">
    <location>
        <begin position="12"/>
        <end position="29"/>
    </location>
</feature>
<dbReference type="Proteomes" id="UP000199328">
    <property type="component" value="Unassembled WGS sequence"/>
</dbReference>
<reference evidence="4" key="1">
    <citation type="submission" date="2016-10" db="EMBL/GenBank/DDBJ databases">
        <authorList>
            <person name="Varghese N."/>
            <person name="Submissions S."/>
        </authorList>
    </citation>
    <scope>NUCLEOTIDE SEQUENCE [LARGE SCALE GENOMIC DNA]</scope>
    <source>
        <strain evidence="4">CGMCC 1.10789</strain>
    </source>
</reference>
<name>A0A1G9D203_9RHOB</name>
<keyword evidence="1" id="KW-0472">Membrane</keyword>
<evidence type="ECO:0000259" key="2">
    <source>
        <dbReference type="Pfam" id="PF11127"/>
    </source>
</evidence>
<dbReference type="AlphaFoldDB" id="A0A1G9D203"/>
<sequence length="74" mass="8354">MFKHNVGMIDRVIRVVIGLALIAGFWIWPDTAWRWAFWVGLIPLVSGLVGYCPVYHLLGWSTSDEKHGGNTRTA</sequence>
<dbReference type="RefSeq" id="WP_092500056.1">
    <property type="nucleotide sequence ID" value="NZ_FNFV01000003.1"/>
</dbReference>
<dbReference type="InterPro" id="IPR021309">
    <property type="entry name" value="YgaP-like_TM"/>
</dbReference>
<feature type="domain" description="Inner membrane protein YgaP-like transmembrane" evidence="2">
    <location>
        <begin position="3"/>
        <end position="65"/>
    </location>
</feature>
<dbReference type="Pfam" id="PF11127">
    <property type="entry name" value="YgaP-like_TM"/>
    <property type="match status" value="1"/>
</dbReference>
<dbReference type="OrthoDB" id="9804804at2"/>
<feature type="transmembrane region" description="Helical" evidence="1">
    <location>
        <begin position="35"/>
        <end position="58"/>
    </location>
</feature>